<keyword evidence="1" id="KW-0732">Signal</keyword>
<evidence type="ECO:0000256" key="1">
    <source>
        <dbReference type="SAM" id="SignalP"/>
    </source>
</evidence>
<dbReference type="AlphaFoldDB" id="A0A5J4UA74"/>
<dbReference type="Proteomes" id="UP000324800">
    <property type="component" value="Unassembled WGS sequence"/>
</dbReference>
<comment type="caution">
    <text evidence="2">The sequence shown here is derived from an EMBL/GenBank/DDBJ whole genome shotgun (WGS) entry which is preliminary data.</text>
</comment>
<protein>
    <recommendedName>
        <fullName evidence="4">Secreted protein</fullName>
    </recommendedName>
</protein>
<evidence type="ECO:0000313" key="3">
    <source>
        <dbReference type="Proteomes" id="UP000324800"/>
    </source>
</evidence>
<evidence type="ECO:0000313" key="2">
    <source>
        <dbReference type="EMBL" id="KAA6367073.1"/>
    </source>
</evidence>
<gene>
    <name evidence="2" type="ORF">EZS28_037402</name>
</gene>
<evidence type="ECO:0008006" key="4">
    <source>
        <dbReference type="Google" id="ProtNLM"/>
    </source>
</evidence>
<sequence>MAGPATIVLLLLLESPRCQCMKSLLTELELECVLIRFRLFMYQRMCLSIGLVNLLCSLSRIEVIVLLLMMRIERELDGCSTSFIFDLDKIADGDSLLIHIIHQEHLLLCISFPVLSVVLRLLKSNTVVELSDLIRRLLNHAPRAIRTSPESSSSVVPHPQSEASVITVACGIGVPSGFPVVRPSSSPALCFDCSSFS</sequence>
<organism evidence="2 3">
    <name type="scientific">Streblomastix strix</name>
    <dbReference type="NCBI Taxonomy" id="222440"/>
    <lineage>
        <taxon>Eukaryota</taxon>
        <taxon>Metamonada</taxon>
        <taxon>Preaxostyla</taxon>
        <taxon>Oxymonadida</taxon>
        <taxon>Streblomastigidae</taxon>
        <taxon>Streblomastix</taxon>
    </lineage>
</organism>
<accession>A0A5J4UA74</accession>
<dbReference type="EMBL" id="SNRW01018712">
    <property type="protein sequence ID" value="KAA6367073.1"/>
    <property type="molecule type" value="Genomic_DNA"/>
</dbReference>
<proteinExistence type="predicted"/>
<name>A0A5J4UA74_9EUKA</name>
<feature type="signal peptide" evidence="1">
    <location>
        <begin position="1"/>
        <end position="20"/>
    </location>
</feature>
<reference evidence="2 3" key="1">
    <citation type="submission" date="2019-03" db="EMBL/GenBank/DDBJ databases">
        <title>Single cell metagenomics reveals metabolic interactions within the superorganism composed of flagellate Streblomastix strix and complex community of Bacteroidetes bacteria on its surface.</title>
        <authorList>
            <person name="Treitli S.C."/>
            <person name="Kolisko M."/>
            <person name="Husnik F."/>
            <person name="Keeling P."/>
            <person name="Hampl V."/>
        </authorList>
    </citation>
    <scope>NUCLEOTIDE SEQUENCE [LARGE SCALE GENOMIC DNA]</scope>
    <source>
        <strain evidence="2">ST1C</strain>
    </source>
</reference>
<feature type="chain" id="PRO_5023939362" description="Secreted protein" evidence="1">
    <location>
        <begin position="21"/>
        <end position="197"/>
    </location>
</feature>